<reference evidence="1" key="1">
    <citation type="journal article" date="2020" name="Stud. Mycol.">
        <title>101 Dothideomycetes genomes: a test case for predicting lifestyles and emergence of pathogens.</title>
        <authorList>
            <person name="Haridas S."/>
            <person name="Albert R."/>
            <person name="Binder M."/>
            <person name="Bloem J."/>
            <person name="Labutti K."/>
            <person name="Salamov A."/>
            <person name="Andreopoulos B."/>
            <person name="Baker S."/>
            <person name="Barry K."/>
            <person name="Bills G."/>
            <person name="Bluhm B."/>
            <person name="Cannon C."/>
            <person name="Castanera R."/>
            <person name="Culley D."/>
            <person name="Daum C."/>
            <person name="Ezra D."/>
            <person name="Gonzalez J."/>
            <person name="Henrissat B."/>
            <person name="Kuo A."/>
            <person name="Liang C."/>
            <person name="Lipzen A."/>
            <person name="Lutzoni F."/>
            <person name="Magnuson J."/>
            <person name="Mondo S."/>
            <person name="Nolan M."/>
            <person name="Ohm R."/>
            <person name="Pangilinan J."/>
            <person name="Park H.-J."/>
            <person name="Ramirez L."/>
            <person name="Alfaro M."/>
            <person name="Sun H."/>
            <person name="Tritt A."/>
            <person name="Yoshinaga Y."/>
            <person name="Zwiers L.-H."/>
            <person name="Turgeon B."/>
            <person name="Goodwin S."/>
            <person name="Spatafora J."/>
            <person name="Crous P."/>
            <person name="Grigoriev I."/>
        </authorList>
    </citation>
    <scope>NUCLEOTIDE SEQUENCE</scope>
    <source>
        <strain evidence="1">CBS 113979</strain>
    </source>
</reference>
<evidence type="ECO:0000313" key="2">
    <source>
        <dbReference type="Proteomes" id="UP000800041"/>
    </source>
</evidence>
<feature type="non-terminal residue" evidence="1">
    <location>
        <position position="1"/>
    </location>
</feature>
<protein>
    <submittedName>
        <fullName evidence="1">Uncharacterized protein</fullName>
    </submittedName>
</protein>
<proteinExistence type="predicted"/>
<evidence type="ECO:0000313" key="1">
    <source>
        <dbReference type="EMBL" id="KAF1988708.1"/>
    </source>
</evidence>
<dbReference type="Proteomes" id="UP000800041">
    <property type="component" value="Unassembled WGS sequence"/>
</dbReference>
<dbReference type="AlphaFoldDB" id="A0A6G1H6W9"/>
<dbReference type="OrthoDB" id="1922977at2759"/>
<gene>
    <name evidence="1" type="ORF">K402DRAFT_327988</name>
</gene>
<sequence>VKGGYRSLTYSHNIDPMKPICRTELEGKMCEAPGCEFQHFNQMALEEGALLMQLGTANPGQNDEEKKLWTDGLREVIRKLRETQTRDPEVVAAEISSFRRAFLKDASKIVLVQ</sequence>
<accession>A0A6G1H6W9</accession>
<dbReference type="EMBL" id="ML977147">
    <property type="protein sequence ID" value="KAF1988708.1"/>
    <property type="molecule type" value="Genomic_DNA"/>
</dbReference>
<keyword evidence="2" id="KW-1185">Reference proteome</keyword>
<name>A0A6G1H6W9_9PEZI</name>
<organism evidence="1 2">
    <name type="scientific">Aulographum hederae CBS 113979</name>
    <dbReference type="NCBI Taxonomy" id="1176131"/>
    <lineage>
        <taxon>Eukaryota</taxon>
        <taxon>Fungi</taxon>
        <taxon>Dikarya</taxon>
        <taxon>Ascomycota</taxon>
        <taxon>Pezizomycotina</taxon>
        <taxon>Dothideomycetes</taxon>
        <taxon>Pleosporomycetidae</taxon>
        <taxon>Aulographales</taxon>
        <taxon>Aulographaceae</taxon>
    </lineage>
</organism>